<evidence type="ECO:0000313" key="3">
    <source>
        <dbReference type="Proteomes" id="UP000218334"/>
    </source>
</evidence>
<evidence type="ECO:0000256" key="1">
    <source>
        <dbReference type="SAM" id="MobiDB-lite"/>
    </source>
</evidence>
<dbReference type="Proteomes" id="UP000218334">
    <property type="component" value="Unassembled WGS sequence"/>
</dbReference>
<dbReference type="AlphaFoldDB" id="A0A2H3B1N7"/>
<evidence type="ECO:0000313" key="2">
    <source>
        <dbReference type="EMBL" id="PBK62824.1"/>
    </source>
</evidence>
<proteinExistence type="predicted"/>
<accession>A0A2H3B1N7</accession>
<dbReference type="EMBL" id="KZ293463">
    <property type="protein sequence ID" value="PBK62824.1"/>
    <property type="molecule type" value="Genomic_DNA"/>
</dbReference>
<name>A0A2H3B1N7_9AGAR</name>
<feature type="compositionally biased region" description="Polar residues" evidence="1">
    <location>
        <begin position="20"/>
        <end position="33"/>
    </location>
</feature>
<reference evidence="3" key="1">
    <citation type="journal article" date="2017" name="Nat. Ecol. Evol.">
        <title>Genome expansion and lineage-specific genetic innovations in the forest pathogenic fungi Armillaria.</title>
        <authorList>
            <person name="Sipos G."/>
            <person name="Prasanna A.N."/>
            <person name="Walter M.C."/>
            <person name="O'Connor E."/>
            <person name="Balint B."/>
            <person name="Krizsan K."/>
            <person name="Kiss B."/>
            <person name="Hess J."/>
            <person name="Varga T."/>
            <person name="Slot J."/>
            <person name="Riley R."/>
            <person name="Boka B."/>
            <person name="Rigling D."/>
            <person name="Barry K."/>
            <person name="Lee J."/>
            <person name="Mihaltcheva S."/>
            <person name="LaButti K."/>
            <person name="Lipzen A."/>
            <person name="Waldron R."/>
            <person name="Moloney N.M."/>
            <person name="Sperisen C."/>
            <person name="Kredics L."/>
            <person name="Vagvoelgyi C."/>
            <person name="Patrignani A."/>
            <person name="Fitzpatrick D."/>
            <person name="Nagy I."/>
            <person name="Doyle S."/>
            <person name="Anderson J.B."/>
            <person name="Grigoriev I.V."/>
            <person name="Gueldener U."/>
            <person name="Muensterkoetter M."/>
            <person name="Nagy L.G."/>
        </authorList>
    </citation>
    <scope>NUCLEOTIDE SEQUENCE [LARGE SCALE GENOMIC DNA]</scope>
    <source>
        <strain evidence="3">28-4</strain>
    </source>
</reference>
<keyword evidence="3" id="KW-1185">Reference proteome</keyword>
<organism evidence="2 3">
    <name type="scientific">Armillaria solidipes</name>
    <dbReference type="NCBI Taxonomy" id="1076256"/>
    <lineage>
        <taxon>Eukaryota</taxon>
        <taxon>Fungi</taxon>
        <taxon>Dikarya</taxon>
        <taxon>Basidiomycota</taxon>
        <taxon>Agaricomycotina</taxon>
        <taxon>Agaricomycetes</taxon>
        <taxon>Agaricomycetidae</taxon>
        <taxon>Agaricales</taxon>
        <taxon>Marasmiineae</taxon>
        <taxon>Physalacriaceae</taxon>
        <taxon>Armillaria</taxon>
    </lineage>
</organism>
<sequence length="165" mass="18797">MKQRPHPRVSAESIRPPVATSLSAIDPSHSTTPLAPGCCHDPILPISGIQFDDPVIPTLVRRRHLKGEANALDETIIERLRKTHSRRPILHLDEKLLRRPRMSCRSCAKATYHVQNERDDYRQRVGPTGVEMVGGKRMVDARPTPLQMPYDLEHINQRGSRFLFD</sequence>
<gene>
    <name evidence="2" type="ORF">ARMSODRAFT_1024582</name>
</gene>
<protein>
    <submittedName>
        <fullName evidence="2">Uncharacterized protein</fullName>
    </submittedName>
</protein>
<feature type="region of interest" description="Disordered" evidence="1">
    <location>
        <begin position="1"/>
        <end position="34"/>
    </location>
</feature>